<keyword evidence="1" id="KW-0472">Membrane</keyword>
<comment type="caution">
    <text evidence="3">The sequence shown here is derived from an EMBL/GenBank/DDBJ whole genome shotgun (WGS) entry which is preliminary data.</text>
</comment>
<feature type="transmembrane region" description="Helical" evidence="1">
    <location>
        <begin position="12"/>
        <end position="32"/>
    </location>
</feature>
<feature type="transmembrane region" description="Helical" evidence="1">
    <location>
        <begin position="132"/>
        <end position="154"/>
    </location>
</feature>
<protein>
    <submittedName>
        <fullName evidence="3">Uncharacterized protein DUF1648</fullName>
    </submittedName>
</protein>
<feature type="transmembrane region" description="Helical" evidence="1">
    <location>
        <begin position="52"/>
        <end position="75"/>
    </location>
</feature>
<evidence type="ECO:0000313" key="3">
    <source>
        <dbReference type="EMBL" id="RAK15663.1"/>
    </source>
</evidence>
<sequence length="167" mass="19281">MNIKEKTKLEKVLFTMSILGLAGMFIYVMLIWSELPETIPRHFNFKGEADGFGGKGFILVLPFTGLGIFILTTLLSQIPDAFNYPYHVTEEQKQRLYVHGRICLSWLQTQMIYFFLYGVWRTAQVAFGKADGLGIYALPIFLVVVFGTMIYFAVRGKRVYKEEQRTR</sequence>
<evidence type="ECO:0000256" key="1">
    <source>
        <dbReference type="SAM" id="Phobius"/>
    </source>
</evidence>
<dbReference type="EMBL" id="QLMH01000019">
    <property type="protein sequence ID" value="RAK15663.1"/>
    <property type="molecule type" value="Genomic_DNA"/>
</dbReference>
<dbReference type="Proteomes" id="UP000248555">
    <property type="component" value="Unassembled WGS sequence"/>
</dbReference>
<name>A0A327Y3Q7_9BACL</name>
<accession>A0A327Y3Q7</accession>
<evidence type="ECO:0000259" key="2">
    <source>
        <dbReference type="Pfam" id="PF07853"/>
    </source>
</evidence>
<keyword evidence="4" id="KW-1185">Reference proteome</keyword>
<reference evidence="3 4" key="1">
    <citation type="submission" date="2018-06" db="EMBL/GenBank/DDBJ databases">
        <title>Genomic Encyclopedia of Type Strains, Phase III (KMG-III): the genomes of soil and plant-associated and newly described type strains.</title>
        <authorList>
            <person name="Whitman W."/>
        </authorList>
    </citation>
    <scope>NUCLEOTIDE SEQUENCE [LARGE SCALE GENOMIC DNA]</scope>
    <source>
        <strain evidence="3 4">CGMCC 1.8979</strain>
    </source>
</reference>
<dbReference type="InterPro" id="IPR012867">
    <property type="entry name" value="DUF1648"/>
</dbReference>
<dbReference type="Pfam" id="PF07853">
    <property type="entry name" value="DUF1648"/>
    <property type="match status" value="1"/>
</dbReference>
<feature type="domain" description="DUF1648" evidence="2">
    <location>
        <begin position="21"/>
        <end position="64"/>
    </location>
</feature>
<organism evidence="3 4">
    <name type="scientific">Paranoxybacillus vitaminiphilus</name>
    <dbReference type="NCBI Taxonomy" id="581036"/>
    <lineage>
        <taxon>Bacteria</taxon>
        <taxon>Bacillati</taxon>
        <taxon>Bacillota</taxon>
        <taxon>Bacilli</taxon>
        <taxon>Bacillales</taxon>
        <taxon>Anoxybacillaceae</taxon>
        <taxon>Paranoxybacillus</taxon>
    </lineage>
</organism>
<feature type="transmembrane region" description="Helical" evidence="1">
    <location>
        <begin position="96"/>
        <end position="120"/>
    </location>
</feature>
<dbReference type="RefSeq" id="WP_245934811.1">
    <property type="nucleotide sequence ID" value="NZ_QLMH01000019.1"/>
</dbReference>
<keyword evidence="1" id="KW-0812">Transmembrane</keyword>
<dbReference type="AlphaFoldDB" id="A0A327Y3Q7"/>
<proteinExistence type="predicted"/>
<evidence type="ECO:0000313" key="4">
    <source>
        <dbReference type="Proteomes" id="UP000248555"/>
    </source>
</evidence>
<gene>
    <name evidence="3" type="ORF">B0I26_11924</name>
</gene>
<keyword evidence="1" id="KW-1133">Transmembrane helix</keyword>